<accession>A0AAD3Y2W2</accession>
<dbReference type="EMBL" id="BSYO01000028">
    <property type="protein sequence ID" value="GMH24961.1"/>
    <property type="molecule type" value="Genomic_DNA"/>
</dbReference>
<comment type="caution">
    <text evidence="1">The sequence shown here is derived from an EMBL/GenBank/DDBJ whole genome shotgun (WGS) entry which is preliminary data.</text>
</comment>
<dbReference type="Proteomes" id="UP001279734">
    <property type="component" value="Unassembled WGS sequence"/>
</dbReference>
<proteinExistence type="predicted"/>
<protein>
    <submittedName>
        <fullName evidence="1">Uncharacterized protein</fullName>
    </submittedName>
</protein>
<gene>
    <name evidence="1" type="ORF">Nepgr_026804</name>
</gene>
<evidence type="ECO:0000313" key="1">
    <source>
        <dbReference type="EMBL" id="GMH24961.1"/>
    </source>
</evidence>
<sequence length="112" mass="12211">MAIMAGELCLNNVRILMDLGWFDLITSNTYVFAQPSGGGRASMLLVVYPATAFPLSERFPWLRDALLEPVTAVGDLNGPTTVPPCQSLFWMAEEQVADLSSFVARFVAARKG</sequence>
<organism evidence="1 2">
    <name type="scientific">Nepenthes gracilis</name>
    <name type="common">Slender pitcher plant</name>
    <dbReference type="NCBI Taxonomy" id="150966"/>
    <lineage>
        <taxon>Eukaryota</taxon>
        <taxon>Viridiplantae</taxon>
        <taxon>Streptophyta</taxon>
        <taxon>Embryophyta</taxon>
        <taxon>Tracheophyta</taxon>
        <taxon>Spermatophyta</taxon>
        <taxon>Magnoliopsida</taxon>
        <taxon>eudicotyledons</taxon>
        <taxon>Gunneridae</taxon>
        <taxon>Pentapetalae</taxon>
        <taxon>Caryophyllales</taxon>
        <taxon>Nepenthaceae</taxon>
        <taxon>Nepenthes</taxon>
    </lineage>
</organism>
<keyword evidence="2" id="KW-1185">Reference proteome</keyword>
<dbReference type="AlphaFoldDB" id="A0AAD3Y2W2"/>
<evidence type="ECO:0000313" key="2">
    <source>
        <dbReference type="Proteomes" id="UP001279734"/>
    </source>
</evidence>
<reference evidence="1" key="1">
    <citation type="submission" date="2023-05" db="EMBL/GenBank/DDBJ databases">
        <title>Nepenthes gracilis genome sequencing.</title>
        <authorList>
            <person name="Fukushima K."/>
        </authorList>
    </citation>
    <scope>NUCLEOTIDE SEQUENCE</scope>
    <source>
        <strain evidence="1">SING2019-196</strain>
    </source>
</reference>
<name>A0AAD3Y2W2_NEPGR</name>